<feature type="transmembrane region" description="Helical" evidence="1">
    <location>
        <begin position="38"/>
        <end position="58"/>
    </location>
</feature>
<protein>
    <submittedName>
        <fullName evidence="2">Uncharacterized protein</fullName>
    </submittedName>
</protein>
<name>A0A5C5Z6R9_9BACT</name>
<proteinExistence type="predicted"/>
<gene>
    <name evidence="2" type="ORF">CA13_43430</name>
</gene>
<evidence type="ECO:0000313" key="3">
    <source>
        <dbReference type="Proteomes" id="UP000315010"/>
    </source>
</evidence>
<keyword evidence="1" id="KW-0812">Transmembrane</keyword>
<feature type="transmembrane region" description="Helical" evidence="1">
    <location>
        <begin position="6"/>
        <end position="26"/>
    </location>
</feature>
<comment type="caution">
    <text evidence="2">The sequence shown here is derived from an EMBL/GenBank/DDBJ whole genome shotgun (WGS) entry which is preliminary data.</text>
</comment>
<dbReference type="Proteomes" id="UP000315010">
    <property type="component" value="Unassembled WGS sequence"/>
</dbReference>
<dbReference type="AlphaFoldDB" id="A0A5C5Z6R9"/>
<feature type="transmembrane region" description="Helical" evidence="1">
    <location>
        <begin position="64"/>
        <end position="81"/>
    </location>
</feature>
<organism evidence="2 3">
    <name type="scientific">Novipirellula herctigrandis</name>
    <dbReference type="NCBI Taxonomy" id="2527986"/>
    <lineage>
        <taxon>Bacteria</taxon>
        <taxon>Pseudomonadati</taxon>
        <taxon>Planctomycetota</taxon>
        <taxon>Planctomycetia</taxon>
        <taxon>Pirellulales</taxon>
        <taxon>Pirellulaceae</taxon>
        <taxon>Novipirellula</taxon>
    </lineage>
</organism>
<accession>A0A5C5Z6R9</accession>
<dbReference type="OrthoDB" id="283426at2"/>
<dbReference type="RefSeq" id="WP_146399666.1">
    <property type="nucleotide sequence ID" value="NZ_SJPJ01000001.1"/>
</dbReference>
<keyword evidence="1" id="KW-0472">Membrane</keyword>
<keyword evidence="1" id="KW-1133">Transmembrane helix</keyword>
<dbReference type="EMBL" id="SJPJ01000001">
    <property type="protein sequence ID" value="TWT82880.1"/>
    <property type="molecule type" value="Genomic_DNA"/>
</dbReference>
<evidence type="ECO:0000313" key="2">
    <source>
        <dbReference type="EMBL" id="TWT82880.1"/>
    </source>
</evidence>
<sequence length="90" mass="9887">MVDLLQLLRIVDAIILPIVALSVLFLSKVSYGDLAKWAERQFLTVLAVMTLVTLRTVIRCDDAWLIHTATLGIMIVGALVVRTEHASVAT</sequence>
<reference evidence="2 3" key="1">
    <citation type="submission" date="2019-02" db="EMBL/GenBank/DDBJ databases">
        <title>Deep-cultivation of Planctomycetes and their phenomic and genomic characterization uncovers novel biology.</title>
        <authorList>
            <person name="Wiegand S."/>
            <person name="Jogler M."/>
            <person name="Boedeker C."/>
            <person name="Pinto D."/>
            <person name="Vollmers J."/>
            <person name="Rivas-Marin E."/>
            <person name="Kohn T."/>
            <person name="Peeters S.H."/>
            <person name="Heuer A."/>
            <person name="Rast P."/>
            <person name="Oberbeckmann S."/>
            <person name="Bunk B."/>
            <person name="Jeske O."/>
            <person name="Meyerdierks A."/>
            <person name="Storesund J.E."/>
            <person name="Kallscheuer N."/>
            <person name="Luecker S."/>
            <person name="Lage O.M."/>
            <person name="Pohl T."/>
            <person name="Merkel B.J."/>
            <person name="Hornburger P."/>
            <person name="Mueller R.-W."/>
            <person name="Bruemmer F."/>
            <person name="Labrenz M."/>
            <person name="Spormann A.M."/>
            <person name="Op Den Camp H."/>
            <person name="Overmann J."/>
            <person name="Amann R."/>
            <person name="Jetten M.S.M."/>
            <person name="Mascher T."/>
            <person name="Medema M.H."/>
            <person name="Devos D.P."/>
            <person name="Kaster A.-K."/>
            <person name="Ovreas L."/>
            <person name="Rohde M."/>
            <person name="Galperin M.Y."/>
            <person name="Jogler C."/>
        </authorList>
    </citation>
    <scope>NUCLEOTIDE SEQUENCE [LARGE SCALE GENOMIC DNA]</scope>
    <source>
        <strain evidence="2 3">CA13</strain>
    </source>
</reference>
<keyword evidence="3" id="KW-1185">Reference proteome</keyword>
<evidence type="ECO:0000256" key="1">
    <source>
        <dbReference type="SAM" id="Phobius"/>
    </source>
</evidence>